<sequence>MDKAILRNVAINLFGLVLPTFVSLVTVPSYIRLLGVERYGVVALVWTLIGYFSVLDLGMSMAAQNHISKAHASGDAEACERVFWSAFWLNFTTGAIGGLLIYSGGALYTAYFSHVSSALRHEVFLALPWLAVAIPVANVSWVFAGAINGAERFGIYNTNQTLGTFLFQLLPLAAAWAVAPNLQTVLAAAVFARLVAGVLLGRSALRVLNIRTLRGPRFDTSKALFNFGGWMLVASVTGMVADSLDRMMLGAGLGARFVTYYTVPQNLVTRLNLVPNALVRTLFPRLSALRRDHADEIAAQSLQFLNAVFTPVAIGAIVVLEPFLRAWVGPVLAEHGAPVGRVLIVAVWLVGQASVTRVLIQAQNNPAATARVGLVELPLFAGLLWFGIDHYGLPGAAAAVLARALFDYLVLLCLARIRTRTILVDMFAHLSFLAAALAIAWWLPGAAYAIGTGVVLSAANIVWSVASTPMLRGYARSLLFRLNSRKSA</sequence>
<name>A0A3N6MS83_9BURK</name>
<evidence type="ECO:0000256" key="6">
    <source>
        <dbReference type="SAM" id="Phobius"/>
    </source>
</evidence>
<reference evidence="7 8" key="1">
    <citation type="submission" date="2018-11" db="EMBL/GenBank/DDBJ databases">
        <title>Paraburkholderia sp. DHOA04, isolated from soil.</title>
        <authorList>
            <person name="Gao Z.-H."/>
            <person name="Qiu L.-H."/>
            <person name="Fu J.-C."/>
        </authorList>
    </citation>
    <scope>NUCLEOTIDE SEQUENCE [LARGE SCALE GENOMIC DNA]</scope>
    <source>
        <strain evidence="7 8">DHOA04</strain>
    </source>
</reference>
<dbReference type="Pfam" id="PF01943">
    <property type="entry name" value="Polysacc_synt"/>
    <property type="match status" value="1"/>
</dbReference>
<dbReference type="RefSeq" id="WP_124151207.1">
    <property type="nucleotide sequence ID" value="NZ_RQIS01000007.1"/>
</dbReference>
<feature type="transmembrane region" description="Helical" evidence="6">
    <location>
        <begin position="162"/>
        <end position="179"/>
    </location>
</feature>
<evidence type="ECO:0000256" key="2">
    <source>
        <dbReference type="ARBA" id="ARBA00022475"/>
    </source>
</evidence>
<accession>A0A3N6MS83</accession>
<keyword evidence="2" id="KW-1003">Cell membrane</keyword>
<feature type="transmembrane region" description="Helical" evidence="6">
    <location>
        <begin position="394"/>
        <end position="415"/>
    </location>
</feature>
<proteinExistence type="predicted"/>
<feature type="transmembrane region" description="Helical" evidence="6">
    <location>
        <begin position="449"/>
        <end position="471"/>
    </location>
</feature>
<evidence type="ECO:0000313" key="7">
    <source>
        <dbReference type="EMBL" id="RQH06529.1"/>
    </source>
</evidence>
<feature type="transmembrane region" description="Helical" evidence="6">
    <location>
        <begin position="339"/>
        <end position="360"/>
    </location>
</feature>
<feature type="transmembrane region" description="Helical" evidence="6">
    <location>
        <begin position="304"/>
        <end position="327"/>
    </location>
</feature>
<keyword evidence="4 6" id="KW-1133">Transmembrane helix</keyword>
<dbReference type="CDD" id="cd13128">
    <property type="entry name" value="MATE_Wzx_like"/>
    <property type="match status" value="1"/>
</dbReference>
<feature type="transmembrane region" description="Helical" evidence="6">
    <location>
        <begin position="223"/>
        <end position="241"/>
    </location>
</feature>
<evidence type="ECO:0000256" key="3">
    <source>
        <dbReference type="ARBA" id="ARBA00022692"/>
    </source>
</evidence>
<feature type="transmembrane region" description="Helical" evidence="6">
    <location>
        <begin position="185"/>
        <end position="202"/>
    </location>
</feature>
<evidence type="ECO:0000256" key="4">
    <source>
        <dbReference type="ARBA" id="ARBA00022989"/>
    </source>
</evidence>
<dbReference type="AlphaFoldDB" id="A0A3N6MS83"/>
<gene>
    <name evidence="7" type="ORF">D1Y85_11655</name>
</gene>
<feature type="transmembrane region" description="Helical" evidence="6">
    <location>
        <begin position="82"/>
        <end position="103"/>
    </location>
</feature>
<feature type="transmembrane region" description="Helical" evidence="6">
    <location>
        <begin position="123"/>
        <end position="150"/>
    </location>
</feature>
<dbReference type="InterPro" id="IPR002797">
    <property type="entry name" value="Polysacc_synth"/>
</dbReference>
<feature type="transmembrane region" description="Helical" evidence="6">
    <location>
        <begin position="422"/>
        <end position="443"/>
    </location>
</feature>
<feature type="transmembrane region" description="Helical" evidence="6">
    <location>
        <begin position="43"/>
        <end position="62"/>
    </location>
</feature>
<feature type="transmembrane region" description="Helical" evidence="6">
    <location>
        <begin position="261"/>
        <end position="283"/>
    </location>
</feature>
<feature type="transmembrane region" description="Helical" evidence="6">
    <location>
        <begin position="9"/>
        <end position="31"/>
    </location>
</feature>
<dbReference type="PANTHER" id="PTHR30250">
    <property type="entry name" value="PST FAMILY PREDICTED COLANIC ACID TRANSPORTER"/>
    <property type="match status" value="1"/>
</dbReference>
<evidence type="ECO:0000256" key="1">
    <source>
        <dbReference type="ARBA" id="ARBA00004651"/>
    </source>
</evidence>
<organism evidence="7 8">
    <name type="scientific">Paraburkholderia dinghuensis</name>
    <dbReference type="NCBI Taxonomy" id="2305225"/>
    <lineage>
        <taxon>Bacteria</taxon>
        <taxon>Pseudomonadati</taxon>
        <taxon>Pseudomonadota</taxon>
        <taxon>Betaproteobacteria</taxon>
        <taxon>Burkholderiales</taxon>
        <taxon>Burkholderiaceae</taxon>
        <taxon>Paraburkholderia</taxon>
    </lineage>
</organism>
<dbReference type="PANTHER" id="PTHR30250:SF26">
    <property type="entry name" value="PSMA PROTEIN"/>
    <property type="match status" value="1"/>
</dbReference>
<comment type="subcellular location">
    <subcellularLocation>
        <location evidence="1">Cell membrane</location>
        <topology evidence="1">Multi-pass membrane protein</topology>
    </subcellularLocation>
</comment>
<comment type="caution">
    <text evidence="7">The sequence shown here is derived from an EMBL/GenBank/DDBJ whole genome shotgun (WGS) entry which is preliminary data.</text>
</comment>
<dbReference type="Proteomes" id="UP000272778">
    <property type="component" value="Unassembled WGS sequence"/>
</dbReference>
<evidence type="ECO:0000256" key="5">
    <source>
        <dbReference type="ARBA" id="ARBA00023136"/>
    </source>
</evidence>
<dbReference type="OrthoDB" id="8766744at2"/>
<keyword evidence="8" id="KW-1185">Reference proteome</keyword>
<keyword evidence="3 6" id="KW-0812">Transmembrane</keyword>
<keyword evidence="5 6" id="KW-0472">Membrane</keyword>
<dbReference type="GO" id="GO:0005886">
    <property type="term" value="C:plasma membrane"/>
    <property type="evidence" value="ECO:0007669"/>
    <property type="project" value="UniProtKB-SubCell"/>
</dbReference>
<protein>
    <submittedName>
        <fullName evidence="7">Flippase</fullName>
    </submittedName>
</protein>
<dbReference type="InterPro" id="IPR050833">
    <property type="entry name" value="Poly_Biosynth_Transport"/>
</dbReference>
<feature type="transmembrane region" description="Helical" evidence="6">
    <location>
        <begin position="372"/>
        <end position="388"/>
    </location>
</feature>
<dbReference type="EMBL" id="RQIS01000007">
    <property type="protein sequence ID" value="RQH06529.1"/>
    <property type="molecule type" value="Genomic_DNA"/>
</dbReference>
<evidence type="ECO:0000313" key="8">
    <source>
        <dbReference type="Proteomes" id="UP000272778"/>
    </source>
</evidence>